<evidence type="ECO:0000313" key="1">
    <source>
        <dbReference type="EMBL" id="MPN62593.1"/>
    </source>
</evidence>
<accession>A0A645JTG7</accession>
<gene>
    <name evidence="1" type="ORF">SDC9_210344</name>
</gene>
<reference evidence="1" key="1">
    <citation type="submission" date="2019-08" db="EMBL/GenBank/DDBJ databases">
        <authorList>
            <person name="Kucharzyk K."/>
            <person name="Murdoch R.W."/>
            <person name="Higgins S."/>
            <person name="Loffler F."/>
        </authorList>
    </citation>
    <scope>NUCLEOTIDE SEQUENCE</scope>
</reference>
<dbReference type="EMBL" id="VSSQ01140812">
    <property type="protein sequence ID" value="MPN62593.1"/>
    <property type="molecule type" value="Genomic_DNA"/>
</dbReference>
<organism evidence="1">
    <name type="scientific">bioreactor metagenome</name>
    <dbReference type="NCBI Taxonomy" id="1076179"/>
    <lineage>
        <taxon>unclassified sequences</taxon>
        <taxon>metagenomes</taxon>
        <taxon>ecological metagenomes</taxon>
    </lineage>
</organism>
<dbReference type="AlphaFoldDB" id="A0A645JTG7"/>
<protein>
    <submittedName>
        <fullName evidence="1">Uncharacterized protein</fullName>
    </submittedName>
</protein>
<proteinExistence type="predicted"/>
<name>A0A645JTG7_9ZZZZ</name>
<comment type="caution">
    <text evidence="1">The sequence shown here is derived from an EMBL/GenBank/DDBJ whole genome shotgun (WGS) entry which is preliminary data.</text>
</comment>
<sequence length="82" mass="9161">MIKRLVLRLDQAVSPARLFQNRRDRLHGPIHAFNREPRLLQPRGAYGWSAEALQRMHAAYGASGCPDPAEAAGRVRSADMNP</sequence>